<feature type="region of interest" description="Disordered" evidence="1">
    <location>
        <begin position="225"/>
        <end position="264"/>
    </location>
</feature>
<feature type="compositionally biased region" description="Polar residues" evidence="1">
    <location>
        <begin position="228"/>
        <end position="250"/>
    </location>
</feature>
<dbReference type="AlphaFoldDB" id="A0A0D1Y4J1"/>
<feature type="compositionally biased region" description="Polar residues" evidence="1">
    <location>
        <begin position="311"/>
        <end position="320"/>
    </location>
</feature>
<feature type="compositionally biased region" description="Basic and acidic residues" evidence="1">
    <location>
        <begin position="706"/>
        <end position="723"/>
    </location>
</feature>
<gene>
    <name evidence="2" type="ORF">PV11_09533</name>
</gene>
<dbReference type="PANTHER" id="PTHR13265:SF0">
    <property type="entry name" value="HPR1"/>
    <property type="match status" value="1"/>
</dbReference>
<organism evidence="2 3">
    <name type="scientific">Exophiala sideris</name>
    <dbReference type="NCBI Taxonomy" id="1016849"/>
    <lineage>
        <taxon>Eukaryota</taxon>
        <taxon>Fungi</taxon>
        <taxon>Dikarya</taxon>
        <taxon>Ascomycota</taxon>
        <taxon>Pezizomycotina</taxon>
        <taxon>Eurotiomycetes</taxon>
        <taxon>Chaetothyriomycetidae</taxon>
        <taxon>Chaetothyriales</taxon>
        <taxon>Herpotrichiellaceae</taxon>
        <taxon>Exophiala</taxon>
    </lineage>
</organism>
<protein>
    <recommendedName>
        <fullName evidence="4">THO complex subunit Tho1</fullName>
    </recommendedName>
</protein>
<accession>A0A0D1Y4J1</accession>
<dbReference type="InterPro" id="IPR021861">
    <property type="entry name" value="THO_THOC1"/>
</dbReference>
<dbReference type="PANTHER" id="PTHR13265">
    <property type="entry name" value="THO COMPLEX SUBUNIT 1"/>
    <property type="match status" value="1"/>
</dbReference>
<dbReference type="STRING" id="1016849.A0A0D1Y4J1"/>
<dbReference type="Proteomes" id="UP000053599">
    <property type="component" value="Unassembled WGS sequence"/>
</dbReference>
<evidence type="ECO:0000256" key="1">
    <source>
        <dbReference type="SAM" id="MobiDB-lite"/>
    </source>
</evidence>
<sequence length="723" mass="80474">MSATDVPAVGLYKPLIEEHIRKLSEERGDPDYDTPILDSDCTELLDSIRSIRNQSAPDNLQLHNAAIETVFRETFIDIVATVDISEPAFSQIWVLLDITTVLSDNELCDPGLGFWLVEELLDSQTIDGCRRVFDYLESRRERINSKHFKGSKGLVILRCCNELLRRLSRAEDTVFCGRVFIFLFQSFPLGDKSSVNLRGEFHVENVTTFDPAPKKSEDAIKPMELDTDTPQATSGAQTPASSSQIESRSTPIAKATRESKQQPPDLDALYPKFWYLQTLFSSPTRLFEPSNMSAFKDGIATTLSCFKSVATSSTSSTNPTDVKRGLKRKRTGAETDNTTTSTFNPKYLTNRDLFDLEIHDLAFRRHILVQALIMIDFLLSLAPSAKAKFEGLTNKSVLYAYTLSEEDTKWAQATRAATASYLQQGNGNEGKFYYRMVDTVLSRDKNWVRWKAENCPPISRDSVSPQAYIEARDTLAKIADQAKAPLPNPPGAGDLAFLSKAEGLEALKRPSKRHRVPTVEEYYKEIEGADLDLDFAVTEEEKKEIEERKAGKLWRALRASGRRFALCEKVQYGGNLKALIEEEEVEKPAGDKETGENEYVKQNGDAQDESQDQEEKEKPNNGSEVQAEETAKAETADETKDEATVDAQDEVGESEEQVVEESGQPDDVEAASEDQTGGDVEATDAKIGPTAAEDTEMVDAGVVESSGEKNEKHDTQKDAEQVE</sequence>
<dbReference type="GO" id="GO:0006406">
    <property type="term" value="P:mRNA export from nucleus"/>
    <property type="evidence" value="ECO:0007669"/>
    <property type="project" value="TreeGrafter"/>
</dbReference>
<dbReference type="EMBL" id="KN846954">
    <property type="protein sequence ID" value="KIV77752.1"/>
    <property type="molecule type" value="Genomic_DNA"/>
</dbReference>
<name>A0A0D1Y4J1_9EURO</name>
<feature type="compositionally biased region" description="Basic and acidic residues" evidence="1">
    <location>
        <begin position="629"/>
        <end position="643"/>
    </location>
</feature>
<dbReference type="Pfam" id="PF11957">
    <property type="entry name" value="efThoc1"/>
    <property type="match status" value="1"/>
</dbReference>
<proteinExistence type="predicted"/>
<dbReference type="OrthoDB" id="10257415at2759"/>
<dbReference type="GO" id="GO:0000445">
    <property type="term" value="C:THO complex part of transcription export complex"/>
    <property type="evidence" value="ECO:0007669"/>
    <property type="project" value="TreeGrafter"/>
</dbReference>
<feature type="compositionally biased region" description="Basic and acidic residues" evidence="1">
    <location>
        <begin position="586"/>
        <end position="599"/>
    </location>
</feature>
<evidence type="ECO:0000313" key="2">
    <source>
        <dbReference type="EMBL" id="KIV77752.1"/>
    </source>
</evidence>
<feature type="compositionally biased region" description="Acidic residues" evidence="1">
    <location>
        <begin position="647"/>
        <end position="672"/>
    </location>
</feature>
<evidence type="ECO:0008006" key="4">
    <source>
        <dbReference type="Google" id="ProtNLM"/>
    </source>
</evidence>
<reference evidence="2 3" key="1">
    <citation type="submission" date="2015-01" db="EMBL/GenBank/DDBJ databases">
        <title>The Genome Sequence of Exophiala sideris CBS121828.</title>
        <authorList>
            <consortium name="The Broad Institute Genomics Platform"/>
            <person name="Cuomo C."/>
            <person name="de Hoog S."/>
            <person name="Gorbushina A."/>
            <person name="Stielow B."/>
            <person name="Teixiera M."/>
            <person name="Abouelleil A."/>
            <person name="Chapman S.B."/>
            <person name="Priest M."/>
            <person name="Young S.K."/>
            <person name="Wortman J."/>
            <person name="Nusbaum C."/>
            <person name="Birren B."/>
        </authorList>
    </citation>
    <scope>NUCLEOTIDE SEQUENCE [LARGE SCALE GENOMIC DNA]</scope>
    <source>
        <strain evidence="2 3">CBS 121828</strain>
    </source>
</reference>
<dbReference type="HOGENOM" id="CLU_017925_1_0_1"/>
<feature type="region of interest" description="Disordered" evidence="1">
    <location>
        <begin position="311"/>
        <end position="342"/>
    </location>
</feature>
<evidence type="ECO:0000313" key="3">
    <source>
        <dbReference type="Proteomes" id="UP000053599"/>
    </source>
</evidence>
<feature type="region of interest" description="Disordered" evidence="1">
    <location>
        <begin position="582"/>
        <end position="723"/>
    </location>
</feature>